<keyword evidence="1" id="KW-1133">Transmembrane helix</keyword>
<protein>
    <submittedName>
        <fullName evidence="2">Uncharacterized protein</fullName>
    </submittedName>
</protein>
<keyword evidence="1" id="KW-0812">Transmembrane</keyword>
<reference evidence="2" key="1">
    <citation type="journal article" date="2021" name="Proc. Natl. Acad. Sci. U.S.A.">
        <title>A Catalog of Tens of Thousands of Viruses from Human Metagenomes Reveals Hidden Associations with Chronic Diseases.</title>
        <authorList>
            <person name="Tisza M.J."/>
            <person name="Buck C.B."/>
        </authorList>
    </citation>
    <scope>NUCLEOTIDE SEQUENCE</scope>
    <source>
        <strain evidence="2">CtDOT22</strain>
    </source>
</reference>
<proteinExistence type="predicted"/>
<dbReference type="EMBL" id="BK032686">
    <property type="protein sequence ID" value="DAF55127.1"/>
    <property type="molecule type" value="Genomic_DNA"/>
</dbReference>
<evidence type="ECO:0000256" key="1">
    <source>
        <dbReference type="SAM" id="Phobius"/>
    </source>
</evidence>
<keyword evidence="1" id="KW-0472">Membrane</keyword>
<evidence type="ECO:0000313" key="2">
    <source>
        <dbReference type="EMBL" id="DAF55127.1"/>
    </source>
</evidence>
<organism evidence="2">
    <name type="scientific">Siphoviridae sp. ctDOT22</name>
    <dbReference type="NCBI Taxonomy" id="2827812"/>
    <lineage>
        <taxon>Viruses</taxon>
        <taxon>Duplodnaviria</taxon>
        <taxon>Heunggongvirae</taxon>
        <taxon>Uroviricota</taxon>
        <taxon>Caudoviricetes</taxon>
    </lineage>
</organism>
<name>A0A8S5SWQ8_9CAUD</name>
<feature type="transmembrane region" description="Helical" evidence="1">
    <location>
        <begin position="15"/>
        <end position="34"/>
    </location>
</feature>
<sequence>MRERVSSVLTLLPSFKLLLAHSFFFFSFCPLVYLV</sequence>
<accession>A0A8S5SWQ8</accession>